<evidence type="ECO:0008006" key="3">
    <source>
        <dbReference type="Google" id="ProtNLM"/>
    </source>
</evidence>
<dbReference type="AlphaFoldDB" id="A0A0D7A4T4"/>
<evidence type="ECO:0000313" key="2">
    <source>
        <dbReference type="Proteomes" id="UP000054144"/>
    </source>
</evidence>
<evidence type="ECO:0000313" key="1">
    <source>
        <dbReference type="EMBL" id="KIY45384.1"/>
    </source>
</evidence>
<reference evidence="1 2" key="1">
    <citation type="journal article" date="2015" name="Fungal Genet. Biol.">
        <title>Evolution of novel wood decay mechanisms in Agaricales revealed by the genome sequences of Fistulina hepatica and Cylindrobasidium torrendii.</title>
        <authorList>
            <person name="Floudas D."/>
            <person name="Held B.W."/>
            <person name="Riley R."/>
            <person name="Nagy L.G."/>
            <person name="Koehler G."/>
            <person name="Ransdell A.S."/>
            <person name="Younus H."/>
            <person name="Chow J."/>
            <person name="Chiniquy J."/>
            <person name="Lipzen A."/>
            <person name="Tritt A."/>
            <person name="Sun H."/>
            <person name="Haridas S."/>
            <person name="LaButti K."/>
            <person name="Ohm R.A."/>
            <person name="Kues U."/>
            <person name="Blanchette R.A."/>
            <person name="Grigoriev I.V."/>
            <person name="Minto R.E."/>
            <person name="Hibbett D.S."/>
        </authorList>
    </citation>
    <scope>NUCLEOTIDE SEQUENCE [LARGE SCALE GENOMIC DNA]</scope>
    <source>
        <strain evidence="1 2">ATCC 64428</strain>
    </source>
</reference>
<organism evidence="1 2">
    <name type="scientific">Fistulina hepatica ATCC 64428</name>
    <dbReference type="NCBI Taxonomy" id="1128425"/>
    <lineage>
        <taxon>Eukaryota</taxon>
        <taxon>Fungi</taxon>
        <taxon>Dikarya</taxon>
        <taxon>Basidiomycota</taxon>
        <taxon>Agaricomycotina</taxon>
        <taxon>Agaricomycetes</taxon>
        <taxon>Agaricomycetidae</taxon>
        <taxon>Agaricales</taxon>
        <taxon>Fistulinaceae</taxon>
        <taxon>Fistulina</taxon>
    </lineage>
</organism>
<protein>
    <recommendedName>
        <fullName evidence="3">Protein kinase domain-containing protein</fullName>
    </recommendedName>
</protein>
<gene>
    <name evidence="1" type="ORF">FISHEDRAFT_49403</name>
</gene>
<accession>A0A0D7A4T4</accession>
<dbReference type="OrthoDB" id="2687876at2759"/>
<sequence length="82" mass="9496">MIYKKHLRKLQGDVLPRIISVYSHIGVHNVAFELPHDVFWVTASPDMPHVLKKRAIEALQKAHDAKVVHHRLRMSRILICAD</sequence>
<feature type="non-terminal residue" evidence="1">
    <location>
        <position position="82"/>
    </location>
</feature>
<proteinExistence type="predicted"/>
<name>A0A0D7A4T4_9AGAR</name>
<dbReference type="Proteomes" id="UP000054144">
    <property type="component" value="Unassembled WGS sequence"/>
</dbReference>
<keyword evidence="2" id="KW-1185">Reference proteome</keyword>
<dbReference type="EMBL" id="KN882048">
    <property type="protein sequence ID" value="KIY45384.1"/>
    <property type="molecule type" value="Genomic_DNA"/>
</dbReference>